<keyword evidence="2" id="KW-0677">Repeat</keyword>
<dbReference type="PANTHER" id="PTHR46093">
    <property type="entry name" value="ACYL-COA-BINDING DOMAIN-CONTAINING PROTEIN 5"/>
    <property type="match status" value="1"/>
</dbReference>
<organism evidence="4 5">
    <name type="scientific">Cuscuta campestris</name>
    <dbReference type="NCBI Taxonomy" id="132261"/>
    <lineage>
        <taxon>Eukaryota</taxon>
        <taxon>Viridiplantae</taxon>
        <taxon>Streptophyta</taxon>
        <taxon>Embryophyta</taxon>
        <taxon>Tracheophyta</taxon>
        <taxon>Spermatophyta</taxon>
        <taxon>Magnoliopsida</taxon>
        <taxon>eudicotyledons</taxon>
        <taxon>Gunneridae</taxon>
        <taxon>Pentapetalae</taxon>
        <taxon>asterids</taxon>
        <taxon>lamiids</taxon>
        <taxon>Solanales</taxon>
        <taxon>Convolvulaceae</taxon>
        <taxon>Cuscuteae</taxon>
        <taxon>Cuscuta</taxon>
        <taxon>Cuscuta subgen. Grammica</taxon>
        <taxon>Cuscuta sect. Cleistogrammica</taxon>
    </lineage>
</organism>
<gene>
    <name evidence="4" type="ORF">CCAM_LOCUS8968</name>
</gene>
<name>A0A484KY57_9ASTE</name>
<protein>
    <submittedName>
        <fullName evidence="4">Uncharacterized protein</fullName>
    </submittedName>
</protein>
<evidence type="ECO:0000313" key="5">
    <source>
        <dbReference type="Proteomes" id="UP000595140"/>
    </source>
</evidence>
<proteinExistence type="predicted"/>
<dbReference type="InterPro" id="IPR015915">
    <property type="entry name" value="Kelch-typ_b-propeller"/>
</dbReference>
<accession>A0A484KY57</accession>
<evidence type="ECO:0000256" key="2">
    <source>
        <dbReference type="ARBA" id="ARBA00022737"/>
    </source>
</evidence>
<keyword evidence="5" id="KW-1185">Reference proteome</keyword>
<evidence type="ECO:0000313" key="4">
    <source>
        <dbReference type="EMBL" id="VFQ67192.1"/>
    </source>
</evidence>
<dbReference type="PANTHER" id="PTHR46093:SF3">
    <property type="entry name" value="ACYL-COA-BINDING DOMAIN-CONTAINING PROTEIN 4"/>
    <property type="match status" value="1"/>
</dbReference>
<dbReference type="EMBL" id="OOIL02000581">
    <property type="protein sequence ID" value="VFQ67192.1"/>
    <property type="molecule type" value="Genomic_DNA"/>
</dbReference>
<dbReference type="Proteomes" id="UP000595140">
    <property type="component" value="Unassembled WGS sequence"/>
</dbReference>
<dbReference type="OrthoDB" id="1719535at2759"/>
<feature type="region of interest" description="Disordered" evidence="3">
    <location>
        <begin position="243"/>
        <end position="263"/>
    </location>
</feature>
<dbReference type="SUPFAM" id="SSF117281">
    <property type="entry name" value="Kelch motif"/>
    <property type="match status" value="1"/>
</dbReference>
<reference evidence="4 5" key="1">
    <citation type="submission" date="2018-04" db="EMBL/GenBank/DDBJ databases">
        <authorList>
            <person name="Vogel A."/>
        </authorList>
    </citation>
    <scope>NUCLEOTIDE SEQUENCE [LARGE SCALE GENOMIC DNA]</scope>
</reference>
<evidence type="ECO:0000256" key="1">
    <source>
        <dbReference type="ARBA" id="ARBA00022441"/>
    </source>
</evidence>
<keyword evidence="1" id="KW-0880">Kelch repeat</keyword>
<sequence>MDPSEETILVKVFDQQSNAFLDFKTSGDAPIARGGHSVNLFGNRLVIFGGEDAREECRFNDLHSLDLVSRTWSKLDARGQPPSPRVDHVAALHKERYLLIFGGSPHYIWFDDLHVLDLEKEEWSTPEYTTCFPIGPYGRAGATIWDSWLIVGGGTGKKGVDTCILNLWNYFLSVVPNTGRNISAGIMGWSLVVSTCCGENILLSFEGAEKCCYKNDVHVLKPSHYLVPNFDFDTNADFDHRQTQKTECSHKAEPSNAASDNHHANDIEYLPGQLAAKQSRNAKLEREINNLMQKKLDEAEAAGQKMGSSHSRGLGKSIILR</sequence>
<dbReference type="Pfam" id="PF24681">
    <property type="entry name" value="Kelch_KLHDC2_KLHL20_DRC7"/>
    <property type="match status" value="1"/>
</dbReference>
<dbReference type="Gene3D" id="2.120.10.80">
    <property type="entry name" value="Kelch-type beta propeller"/>
    <property type="match status" value="1"/>
</dbReference>
<dbReference type="AlphaFoldDB" id="A0A484KY57"/>
<evidence type="ECO:0000256" key="3">
    <source>
        <dbReference type="SAM" id="MobiDB-lite"/>
    </source>
</evidence>
<feature type="compositionally biased region" description="Basic and acidic residues" evidence="3">
    <location>
        <begin position="243"/>
        <end position="253"/>
    </location>
</feature>
<feature type="region of interest" description="Disordered" evidence="3">
    <location>
        <begin position="299"/>
        <end position="321"/>
    </location>
</feature>